<reference evidence="3" key="1">
    <citation type="journal article" date="2019" name="Int. J. Syst. Evol. Microbiol.">
        <title>The Global Catalogue of Microorganisms (GCM) 10K type strain sequencing project: providing services to taxonomists for standard genome sequencing and annotation.</title>
        <authorList>
            <consortium name="The Broad Institute Genomics Platform"/>
            <consortium name="The Broad Institute Genome Sequencing Center for Infectious Disease"/>
            <person name="Wu L."/>
            <person name="Ma J."/>
        </authorList>
    </citation>
    <scope>NUCLEOTIDE SEQUENCE [LARGE SCALE GENOMIC DNA]</scope>
    <source>
        <strain evidence="3">CGMCC 1.12449</strain>
    </source>
</reference>
<dbReference type="Proteomes" id="UP001597215">
    <property type="component" value="Unassembled WGS sequence"/>
</dbReference>
<feature type="transmembrane region" description="Helical" evidence="1">
    <location>
        <begin position="30"/>
        <end position="48"/>
    </location>
</feature>
<accession>A0ABW4MGP8</accession>
<name>A0ABW4MGP8_9SPHN</name>
<keyword evidence="3" id="KW-1185">Reference proteome</keyword>
<organism evidence="2 3">
    <name type="scientific">Sphingorhabdus buctiana</name>
    <dbReference type="NCBI Taxonomy" id="1508805"/>
    <lineage>
        <taxon>Bacteria</taxon>
        <taxon>Pseudomonadati</taxon>
        <taxon>Pseudomonadota</taxon>
        <taxon>Alphaproteobacteria</taxon>
        <taxon>Sphingomonadales</taxon>
        <taxon>Sphingomonadaceae</taxon>
        <taxon>Sphingorhabdus</taxon>
    </lineage>
</organism>
<evidence type="ECO:0000313" key="2">
    <source>
        <dbReference type="EMBL" id="MFD1767575.1"/>
    </source>
</evidence>
<feature type="transmembrane region" description="Helical" evidence="1">
    <location>
        <begin position="5"/>
        <end position="24"/>
    </location>
</feature>
<proteinExistence type="predicted"/>
<dbReference type="RefSeq" id="WP_381515115.1">
    <property type="nucleotide sequence ID" value="NZ_JBHUEL010000010.1"/>
</dbReference>
<sequence>MSTHIAYALVVYTLALIFEVSPQMESKGMAIWPYFVLVALVGIAIPPCRNLERKWQRIDARGDSDVEGRFNRDLAALWAGAIGLPTLLALVIWIIP</sequence>
<feature type="transmembrane region" description="Helical" evidence="1">
    <location>
        <begin position="74"/>
        <end position="95"/>
    </location>
</feature>
<dbReference type="EMBL" id="JBHUEL010000010">
    <property type="protein sequence ID" value="MFD1767575.1"/>
    <property type="molecule type" value="Genomic_DNA"/>
</dbReference>
<keyword evidence="1" id="KW-1133">Transmembrane helix</keyword>
<gene>
    <name evidence="2" type="ORF">ACFSAG_12070</name>
</gene>
<comment type="caution">
    <text evidence="2">The sequence shown here is derived from an EMBL/GenBank/DDBJ whole genome shotgun (WGS) entry which is preliminary data.</text>
</comment>
<evidence type="ECO:0000256" key="1">
    <source>
        <dbReference type="SAM" id="Phobius"/>
    </source>
</evidence>
<protein>
    <submittedName>
        <fullName evidence="2">Uncharacterized protein</fullName>
    </submittedName>
</protein>
<evidence type="ECO:0000313" key="3">
    <source>
        <dbReference type="Proteomes" id="UP001597215"/>
    </source>
</evidence>
<keyword evidence="1" id="KW-0472">Membrane</keyword>
<keyword evidence="1" id="KW-0812">Transmembrane</keyword>